<dbReference type="InterPro" id="IPR013519">
    <property type="entry name" value="Int_alpha_beta-p"/>
</dbReference>
<keyword evidence="2" id="KW-0677">Repeat</keyword>
<dbReference type="SUPFAM" id="SSF69318">
    <property type="entry name" value="Integrin alpha N-terminal domain"/>
    <property type="match status" value="2"/>
</dbReference>
<reference evidence="6 7" key="1">
    <citation type="journal article" date="2015" name="Microbiome">
        <title>Genomic resolution of linkages in carbon, nitrogen, and sulfur cycling among widespread estuary sediment bacteria.</title>
        <authorList>
            <person name="Baker B.J."/>
            <person name="Lazar C.S."/>
            <person name="Teske A.P."/>
            <person name="Dick G.J."/>
        </authorList>
    </citation>
    <scope>NUCLEOTIDE SEQUENCE [LARGE SCALE GENOMIC DNA]</scope>
    <source>
        <strain evidence="6">DG_78</strain>
    </source>
</reference>
<dbReference type="Proteomes" id="UP000051012">
    <property type="component" value="Unassembled WGS sequence"/>
</dbReference>
<keyword evidence="4" id="KW-0325">Glycoprotein</keyword>
<sequence>SKLYYYTVEEQDWNLWEPIGAVASAISESELEAQIFYNALYMQNLDTVDVLFYMQSWDKFEDFSDTVISNEKGILSITQQSVAENVIIGSGNKLLRLELEVFNDDITLDELRATRTGEGSDSDIEDIWLEDENGYTIAIGSLSNGVATFWPDLDLSMGMGIAIYIAVDVGSVAVPGNSIGFNIEKRHDVEIDKGVVSLKRIKPLEQSWDNSYVLNIPENISIDGAFADWEGKQIKTDIEGDVNRPNIDILKYGVSNSDLGPAFYLKVDDEICGGVKVPYWNTKIKPEQITGGGPGEGGTTPEILPKTGEDVVYIFIDTISGIGYSYNLPISANYMIEVRGRYNKVLSSSYYEWSGISAWDWTKLGPVEVSLDTVNMEVGLNWAGIGLNSINDSFEAYFLATDWEDRERDYSDTESIVQRSTRGTVTGIGSVSDHRYGWDVSYAGDINGDGYDDIIIGAPYYDIEFRCLWGFSDKKVNQNSDSNLQQYPAVAVDSSGNAIIAWADKRDGNWNIYAQKLDPNGTVLWGSSDVKVNQNSDSADQQYPAVTIDPSGNAIVVWADDRNSNWNIYAQKLDSSGTAQWGSSDKLVNQYTSSIQDYPDVAIDSSVNAIVVWRDVRSGGDIYAQKLDSSGTAQWGSSDKQVNQVTTDVQLYPAIDVDSSGNAIVVWEDYRSGSRYDVYAQKLNSNGDTQWGSSDKRVNQYTSGSHCEADVAVDSSGNAIVVWYDYRNYDIYAQKLNAAGDAQWGSSDKLVNQAGNGGAIKLQDYPAVDLDSSGNAIVAWRDYRSQSNYDIYAQKLDSSGNVQWGSSDKKVNQNSDSANQQNTGVAVDSNGDAIIVWDDERNGTSDDDIYGQKIGPSLDAGAAYIFFGYPGMDVNDLNAVNANVTIYGENVGDHFGWSVSDAGDMNSDSKDDVIIGAPDYDDTNVSCVWGSSDKKVSQNVGGSNAFRPAVAIDQDGNAIIVWFDERNGDYDIFAQKLDSDGNVQWGSSDVKVNQNSDSDAQGYPAVAVDSNGNAIVVWSDYRSGTHYDIYAQKLDSNGSPVWGSSDKKVNQNSDSADQGYPDIALDSSGNAIIVWEDLRSGSHNDIYAQKLNPNGNAQWGSTDKKVNQNTDSAWQANPAVAVTSNGVAIIVWEDERNGLINVDIYAQKLDPSGVAQWGSSDRKVNQNSDTEDQIVPDVVLDSSGNAIVVWYDYRSGSHCDIYAQKLDSSGVSQWGSTDKKVNQNSDSADQQNPAVTVDSNGNAIVVWEDERNGAANPDIYAQELDSVGDAQWGFTDMKVNQNSDSAGQYYPNIAFDSSGDVIIVWEDGRDVKYNIYAQKIKLVCLDKGRAYIFYGTTITNEASGDAVIDLYTDSADVTLKGESGGDRFGFSVSSAGDVNNDNCDDAIVGAYGYGNDKGRAYIFYGATLIDEYNYVDEYDNTSSGRYGSVVNFNNAKVADDNYANLTEEDTGGPGGNEYLYVDGFGAEKTEWTEGGSAPYLDAIDDPLNRVYTAADAAQEGDWTFADSTFVGSFSSSQIELYCEQWGTLETISVYIHDGSSWSNVGSITPDASYSWKTLDTSSVLNTEAKIDAAKMYVVYQKSGKADVALIDCARIYWSATALTRYEMDVQFNTTSVTPAEEYYLQVDYKIIDGASAEDFDIYAYDSTGGWEDIGDLTSNTRDQISIQLPDAKYNGGNVKIRYLGKDESVDSTQNQIYIYYHRIRSYSGGADAIADVTLEGIYDHDKFGFSVSNAGNVDNNYYDDVIVGAPGTDKAYIFLGEDELSNFISASNASVTLSGTPGTNFGFSVASCGNINNADGDDLIVGAPGYNADRGRAYIFYGVGYNDIVTANDDD</sequence>
<dbReference type="PANTHER" id="PTHR23221:SF7">
    <property type="entry name" value="PHOSPHATIDYLINOSITOL-GLYCAN-SPECIFIC PHOSPHOLIPASE D"/>
    <property type="match status" value="1"/>
</dbReference>
<dbReference type="PANTHER" id="PTHR23221">
    <property type="entry name" value="GLYCOSYLPHOSPHATIDYLINOSITOL PHOSPHOLIPASE D"/>
    <property type="match status" value="1"/>
</dbReference>
<evidence type="ECO:0000256" key="4">
    <source>
        <dbReference type="ARBA" id="ARBA00023180"/>
    </source>
</evidence>
<dbReference type="Pfam" id="PF01839">
    <property type="entry name" value="FG-GAP"/>
    <property type="match status" value="2"/>
</dbReference>
<dbReference type="InterPro" id="IPR013517">
    <property type="entry name" value="FG-GAP"/>
</dbReference>
<feature type="region of interest" description="Disordered" evidence="5">
    <location>
        <begin position="803"/>
        <end position="825"/>
    </location>
</feature>
<feature type="non-terminal residue" evidence="6">
    <location>
        <position position="1"/>
    </location>
</feature>
<evidence type="ECO:0000256" key="3">
    <source>
        <dbReference type="ARBA" id="ARBA00022801"/>
    </source>
</evidence>
<comment type="caution">
    <text evidence="6">The sequence shown here is derived from an EMBL/GenBank/DDBJ whole genome shotgun (WGS) entry which is preliminary data.</text>
</comment>
<organism evidence="6 7">
    <name type="scientific">candidate division TA06 bacterium DG_78</name>
    <dbReference type="NCBI Taxonomy" id="1703772"/>
    <lineage>
        <taxon>Bacteria</taxon>
        <taxon>Bacteria division TA06</taxon>
    </lineage>
</organism>
<keyword evidence="3" id="KW-0378">Hydrolase</keyword>
<evidence type="ECO:0000313" key="7">
    <source>
        <dbReference type="Proteomes" id="UP000051012"/>
    </source>
</evidence>
<evidence type="ECO:0000256" key="5">
    <source>
        <dbReference type="SAM" id="MobiDB-lite"/>
    </source>
</evidence>
<dbReference type="InterPro" id="IPR028994">
    <property type="entry name" value="Integrin_alpha_N"/>
</dbReference>
<evidence type="ECO:0000256" key="2">
    <source>
        <dbReference type="ARBA" id="ARBA00022737"/>
    </source>
</evidence>
<name>A0A0S7Y8G6_UNCT6</name>
<dbReference type="PROSITE" id="PS51470">
    <property type="entry name" value="FG_GAP"/>
    <property type="match status" value="4"/>
</dbReference>
<keyword evidence="1" id="KW-0732">Signal</keyword>
<evidence type="ECO:0000256" key="1">
    <source>
        <dbReference type="ARBA" id="ARBA00022729"/>
    </source>
</evidence>
<evidence type="ECO:0000313" key="6">
    <source>
        <dbReference type="EMBL" id="KPJ70916.1"/>
    </source>
</evidence>
<gene>
    <name evidence="6" type="ORF">AMJ52_09300</name>
</gene>
<dbReference type="SMART" id="SM00191">
    <property type="entry name" value="Int_alpha"/>
    <property type="match status" value="5"/>
</dbReference>
<protein>
    <submittedName>
        <fullName evidence="6">Uncharacterized protein</fullName>
    </submittedName>
</protein>
<accession>A0A0S7Y8G6</accession>
<dbReference type="EMBL" id="LJNI01000151">
    <property type="protein sequence ID" value="KPJ70916.1"/>
    <property type="molecule type" value="Genomic_DNA"/>
</dbReference>
<proteinExistence type="predicted"/>
<feature type="compositionally biased region" description="Polar residues" evidence="5">
    <location>
        <begin position="803"/>
        <end position="824"/>
    </location>
</feature>
<feature type="region of interest" description="Disordered" evidence="5">
    <location>
        <begin position="1210"/>
        <end position="1234"/>
    </location>
</feature>
<feature type="non-terminal residue" evidence="6">
    <location>
        <position position="1835"/>
    </location>
</feature>
<dbReference type="GO" id="GO:0016787">
    <property type="term" value="F:hydrolase activity"/>
    <property type="evidence" value="ECO:0007669"/>
    <property type="project" value="UniProtKB-KW"/>
</dbReference>
<dbReference type="Gene3D" id="2.130.10.130">
    <property type="entry name" value="Integrin alpha, N-terminal"/>
    <property type="match status" value="4"/>
</dbReference>